<evidence type="ECO:0000313" key="7">
    <source>
        <dbReference type="Proteomes" id="UP001458880"/>
    </source>
</evidence>
<feature type="coiled-coil region" evidence="3">
    <location>
        <begin position="1339"/>
        <end position="1461"/>
    </location>
</feature>
<feature type="compositionally biased region" description="Polar residues" evidence="4">
    <location>
        <begin position="44"/>
        <end position="56"/>
    </location>
</feature>
<sequence length="1666" mass="192631">MARFYIKDLIKSMLKIDANSPEFRTHSTASLCSRTSTDDETDQDSISQHTMGLHSSNGGGPFRGRSIKEMDELTTNLRKENFNLKLRIYFLEERMGTNFNLDKENAIKKNIELKVEVESLKKELIEKQDLLCQAVKAMELDEEEHKKEVADKDKEIIKLQSQLDSLQHKYDLFQDEMRCQGDSGMNDPFGMKKQDSAMEFHLNELENKVKDLEMQLEKERENNRELENLLQLSENRKATISSLESELKRKDETYKKLGSELEERNKIIENFHVRISALEEDIAERQREVEYLKKDLDEKSNQIQELQSETEEFHKIASETRALYEAERRKGERHKTSIMHRNAKIVELENVLEKTRAKVMNLETRLEAAHNEVKMHGKTTDADLSPKKESSLSKLKKSPSASSSEQLLALTPTGHNNTSGNTTGTPSTETPNKTVDQLQYDISKSKKHIAKLEQDQLKACRIIQSMLDKQKKNEGKIKDLQGLLVRKDSQIEELSERLDKFNKNAEVSGSAGAVVPTADRVNRELNTSQHMNPLGDNENSMAEANEDPRLLLEQYKELTDSLEEQKKVLMCTLEETKFQMNELESKYHSLQDDLKTKENRIVDLEFELLSLSQDVTNDMSMSEKSDVGNEKPSNFFIKEIEDKDREIERLENELRKRTCDLQGIVNKELWEKNREIEKLQKRYGDIICNKDTEIAKLEQNLAGRNEQLEILKDTISELGLDIKSLANSNDILVTKEGVKEMEEKLKAAIKERDYFRDELNKQAKITMEMNILEKEHIALQQELEQCQRLRSETNEVCAILTNRLEELAYFLDSLLKQKAILGFLGQVHNEKLRQLINQSLDISRTLTHSLTMDPENSLLQLSNLTNILNVSRNDSILAENNFRPAEEENTVLSVVPANVSLTYQSHLYQIHDQSKSDEQNRIILVLREQIENLKREIELRDTELNKLTVTKVIQDAPRSMFNVLEENFQSYKARKVDEILRNDEEFMEAIVQIEYESRLDDSRRQSPSGEKSMNTSTTLKFRPENHSESESWSEPDRSVSKARIGLDECLKPRKSKFCETSTVSTEGENDKSLSKTSSRKSILAENRQTIIALHEQICELENLVKIKDSELQEAHNLIVLAQNELQDERQKVEDARTCKAEMLERVKQAELRLEVAEVAKKDADNQLAELQKTVSEVKTSQKLLQDTLDNKNKEAYNRINELEIEKSNLLESLKSAKQAATDARCDVETSTKELELMRDEIKKVERTAKEETQKLWEERMRVREQDFEDMMKTLENRAESEIQKLMNSAQELQTKYEAECVKRNEVDKLMATIKELEKVGCFTVKRNEVDKLMATIKELEKVRKVVKVAEDKIHALEESEENLKRQLQESEVDYRNKVNTLRQELEKTNLLYSESLLEKSRILNDKAELDKQLKEFTQKEADFTRQVAHLVHQKSKLEVRISQLEQHNAELKNRLIKMQSGDQMSLSRSAPNSSSRILDLFLNKTCPPSYKRQNSDNSGYNSEDTAVEINNVQKQFCPVMDLVPIDAERQQSNSSPDLGIESDHGRFSSLEMSVNLTRPFLKTLELTESMSNLLNKEEQQLLPCNNEQCCLKTKEIVNENNDLRKRLLRTRRALEETVSQLTLANQRKKQVEKTICKQIHKTSQVLRKAKANLDSGSENDAVQNVQ</sequence>
<dbReference type="GO" id="GO:0043015">
    <property type="term" value="F:gamma-tubulin binding"/>
    <property type="evidence" value="ECO:0007669"/>
    <property type="project" value="TreeGrafter"/>
</dbReference>
<gene>
    <name evidence="6" type="ORF">QE152_g3772</name>
</gene>
<keyword evidence="3" id="KW-0175">Coiled coil</keyword>
<dbReference type="Pfam" id="PF07989">
    <property type="entry name" value="Cnn_1N"/>
    <property type="match status" value="1"/>
</dbReference>
<feature type="compositionally biased region" description="Polar residues" evidence="4">
    <location>
        <begin position="26"/>
        <end position="35"/>
    </location>
</feature>
<accession>A0AAW1N3I2</accession>
<evidence type="ECO:0000256" key="3">
    <source>
        <dbReference type="SAM" id="Coils"/>
    </source>
</evidence>
<feature type="coiled-coil region" evidence="3">
    <location>
        <begin position="435"/>
        <end position="504"/>
    </location>
</feature>
<feature type="region of interest" description="Disordered" evidence="4">
    <location>
        <begin position="370"/>
        <end position="433"/>
    </location>
</feature>
<dbReference type="InterPro" id="IPR012943">
    <property type="entry name" value="Cnn_1N"/>
</dbReference>
<comment type="subcellular location">
    <subcellularLocation>
        <location evidence="1">Cytoplasm</location>
    </subcellularLocation>
</comment>
<dbReference type="GO" id="GO:0008017">
    <property type="term" value="F:microtubule binding"/>
    <property type="evidence" value="ECO:0007669"/>
    <property type="project" value="TreeGrafter"/>
</dbReference>
<dbReference type="GO" id="GO:0001578">
    <property type="term" value="P:microtubule bundle formation"/>
    <property type="evidence" value="ECO:0007669"/>
    <property type="project" value="TreeGrafter"/>
</dbReference>
<dbReference type="EMBL" id="JASPKY010000016">
    <property type="protein sequence ID" value="KAK9753050.1"/>
    <property type="molecule type" value="Genomic_DNA"/>
</dbReference>
<feature type="coiled-coil region" evidence="3">
    <location>
        <begin position="552"/>
        <end position="667"/>
    </location>
</feature>
<dbReference type="GO" id="GO:0007099">
    <property type="term" value="P:centriole replication"/>
    <property type="evidence" value="ECO:0007669"/>
    <property type="project" value="TreeGrafter"/>
</dbReference>
<dbReference type="GO" id="GO:0097431">
    <property type="term" value="C:mitotic spindle pole"/>
    <property type="evidence" value="ECO:0007669"/>
    <property type="project" value="TreeGrafter"/>
</dbReference>
<feature type="coiled-coil region" evidence="3">
    <location>
        <begin position="202"/>
        <end position="316"/>
    </location>
</feature>
<evidence type="ECO:0000313" key="6">
    <source>
        <dbReference type="EMBL" id="KAK9753050.1"/>
    </source>
</evidence>
<feature type="coiled-coil region" evidence="3">
    <location>
        <begin position="1111"/>
        <end position="1295"/>
    </location>
</feature>
<dbReference type="GO" id="GO:0046600">
    <property type="term" value="P:negative regulation of centriole replication"/>
    <property type="evidence" value="ECO:0007669"/>
    <property type="project" value="TreeGrafter"/>
</dbReference>
<comment type="caution">
    <text evidence="6">The sequence shown here is derived from an EMBL/GenBank/DDBJ whole genome shotgun (WGS) entry which is preliminary data.</text>
</comment>
<keyword evidence="7" id="KW-1185">Reference proteome</keyword>
<evidence type="ECO:0000256" key="1">
    <source>
        <dbReference type="ARBA" id="ARBA00004496"/>
    </source>
</evidence>
<feature type="region of interest" description="Disordered" evidence="4">
    <location>
        <begin position="998"/>
        <end position="1039"/>
    </location>
</feature>
<dbReference type="GO" id="GO:0090266">
    <property type="term" value="P:regulation of mitotic cell cycle spindle assembly checkpoint"/>
    <property type="evidence" value="ECO:0007669"/>
    <property type="project" value="TreeGrafter"/>
</dbReference>
<feature type="region of interest" description="Disordered" evidence="4">
    <location>
        <begin position="25"/>
        <end position="66"/>
    </location>
</feature>
<dbReference type="GO" id="GO:0000242">
    <property type="term" value="C:pericentriolar material"/>
    <property type="evidence" value="ECO:0007669"/>
    <property type="project" value="TreeGrafter"/>
</dbReference>
<dbReference type="InterPro" id="IPR042791">
    <property type="entry name" value="CDK5RAP2"/>
</dbReference>
<feature type="region of interest" description="Disordered" evidence="4">
    <location>
        <begin position="1059"/>
        <end position="1079"/>
    </location>
</feature>
<dbReference type="Proteomes" id="UP001458880">
    <property type="component" value="Unassembled WGS sequence"/>
</dbReference>
<name>A0AAW1N3I2_POPJA</name>
<dbReference type="PANTHER" id="PTHR46930:SF1">
    <property type="entry name" value="CDK5 REGULATORY SUBUNIT-ASSOCIATED PROTEIN 2"/>
    <property type="match status" value="1"/>
</dbReference>
<evidence type="ECO:0000256" key="2">
    <source>
        <dbReference type="ARBA" id="ARBA00022490"/>
    </source>
</evidence>
<feature type="coiled-coil region" evidence="3">
    <location>
        <begin position="916"/>
        <end position="950"/>
    </location>
</feature>
<feature type="compositionally biased region" description="Basic and acidic residues" evidence="4">
    <location>
        <begin position="1021"/>
        <end position="1039"/>
    </location>
</feature>
<dbReference type="GO" id="GO:0000132">
    <property type="term" value="P:establishment of mitotic spindle orientation"/>
    <property type="evidence" value="ECO:0007669"/>
    <property type="project" value="TreeGrafter"/>
</dbReference>
<evidence type="ECO:0000259" key="5">
    <source>
        <dbReference type="Pfam" id="PF07989"/>
    </source>
</evidence>
<feature type="domain" description="Centrosomin N-terminal motif 1" evidence="5">
    <location>
        <begin position="66"/>
        <end position="139"/>
    </location>
</feature>
<dbReference type="GO" id="GO:0035371">
    <property type="term" value="C:microtubule plus-end"/>
    <property type="evidence" value="ECO:0007669"/>
    <property type="project" value="TreeGrafter"/>
</dbReference>
<feature type="coiled-coil region" evidence="3">
    <location>
        <begin position="1604"/>
        <end position="1634"/>
    </location>
</feature>
<evidence type="ECO:0000256" key="4">
    <source>
        <dbReference type="SAM" id="MobiDB-lite"/>
    </source>
</evidence>
<feature type="compositionally biased region" description="Basic and acidic residues" evidence="4">
    <location>
        <begin position="370"/>
        <end position="391"/>
    </location>
</feature>
<feature type="compositionally biased region" description="Low complexity" evidence="4">
    <location>
        <begin position="398"/>
        <end position="433"/>
    </location>
</feature>
<feature type="compositionally biased region" description="Polar residues" evidence="4">
    <location>
        <begin position="1005"/>
        <end position="1019"/>
    </location>
</feature>
<proteinExistence type="predicted"/>
<keyword evidence="2" id="KW-0963">Cytoplasm</keyword>
<organism evidence="6 7">
    <name type="scientific">Popillia japonica</name>
    <name type="common">Japanese beetle</name>
    <dbReference type="NCBI Taxonomy" id="7064"/>
    <lineage>
        <taxon>Eukaryota</taxon>
        <taxon>Metazoa</taxon>
        <taxon>Ecdysozoa</taxon>
        <taxon>Arthropoda</taxon>
        <taxon>Hexapoda</taxon>
        <taxon>Insecta</taxon>
        <taxon>Pterygota</taxon>
        <taxon>Neoptera</taxon>
        <taxon>Endopterygota</taxon>
        <taxon>Coleoptera</taxon>
        <taxon>Polyphaga</taxon>
        <taxon>Scarabaeiformia</taxon>
        <taxon>Scarabaeidae</taxon>
        <taxon>Rutelinae</taxon>
        <taxon>Popillia</taxon>
    </lineage>
</organism>
<feature type="coiled-coil region" evidence="3">
    <location>
        <begin position="103"/>
        <end position="176"/>
    </location>
</feature>
<dbReference type="GO" id="GO:0007059">
    <property type="term" value="P:chromosome segregation"/>
    <property type="evidence" value="ECO:0007669"/>
    <property type="project" value="TreeGrafter"/>
</dbReference>
<protein>
    <submittedName>
        <fullName evidence="6">Centrosomin N-terminal motif 1</fullName>
    </submittedName>
</protein>
<dbReference type="PANTHER" id="PTHR46930">
    <property type="entry name" value="CDK5 REGULATORY SUBUNIT-ASSOCIATED PROTEIN 2"/>
    <property type="match status" value="1"/>
</dbReference>
<feature type="coiled-coil region" evidence="3">
    <location>
        <begin position="738"/>
        <end position="792"/>
    </location>
</feature>
<dbReference type="GO" id="GO:0005737">
    <property type="term" value="C:cytoplasm"/>
    <property type="evidence" value="ECO:0007669"/>
    <property type="project" value="UniProtKB-SubCell"/>
</dbReference>
<reference evidence="6 7" key="1">
    <citation type="journal article" date="2024" name="BMC Genomics">
        <title>De novo assembly and annotation of Popillia japonica's genome with initial clues to its potential as an invasive pest.</title>
        <authorList>
            <person name="Cucini C."/>
            <person name="Boschi S."/>
            <person name="Funari R."/>
            <person name="Cardaioli E."/>
            <person name="Iannotti N."/>
            <person name="Marturano G."/>
            <person name="Paoli F."/>
            <person name="Bruttini M."/>
            <person name="Carapelli A."/>
            <person name="Frati F."/>
            <person name="Nardi F."/>
        </authorList>
    </citation>
    <scope>NUCLEOTIDE SEQUENCE [LARGE SCALE GENOMIC DNA]</scope>
    <source>
        <strain evidence="6">DMR45628</strain>
    </source>
</reference>